<protein>
    <recommendedName>
        <fullName evidence="3">histidine kinase</fullName>
        <ecNumber evidence="3">2.7.13.3</ecNumber>
    </recommendedName>
</protein>
<dbReference type="PROSITE" id="PS50109">
    <property type="entry name" value="HIS_KIN"/>
    <property type="match status" value="1"/>
</dbReference>
<evidence type="ECO:0000313" key="14">
    <source>
        <dbReference type="EMBL" id="MBM7555448.1"/>
    </source>
</evidence>
<dbReference type="Pfam" id="PF02518">
    <property type="entry name" value="HATPase_c"/>
    <property type="match status" value="1"/>
</dbReference>
<dbReference type="Gene3D" id="6.10.340.10">
    <property type="match status" value="1"/>
</dbReference>
<feature type="domain" description="HAMP" evidence="13">
    <location>
        <begin position="225"/>
        <end position="277"/>
    </location>
</feature>
<keyword evidence="15" id="KW-1185">Reference proteome</keyword>
<accession>A0A938XN78</accession>
<dbReference type="Proteomes" id="UP000774000">
    <property type="component" value="Unassembled WGS sequence"/>
</dbReference>
<keyword evidence="6" id="KW-0547">Nucleotide-binding</keyword>
<dbReference type="CDD" id="cd06225">
    <property type="entry name" value="HAMP"/>
    <property type="match status" value="1"/>
</dbReference>
<reference evidence="14" key="1">
    <citation type="submission" date="2021-01" db="EMBL/GenBank/DDBJ databases">
        <title>Genomic Encyclopedia of Type Strains, Phase IV (KMG-IV): sequencing the most valuable type-strain genomes for metagenomic binning, comparative biology and taxonomic classification.</title>
        <authorList>
            <person name="Goeker M."/>
        </authorList>
    </citation>
    <scope>NUCLEOTIDE SEQUENCE</scope>
    <source>
        <strain evidence="14">DSM 23230</strain>
    </source>
</reference>
<dbReference type="GO" id="GO:0000155">
    <property type="term" value="F:phosphorelay sensor kinase activity"/>
    <property type="evidence" value="ECO:0007669"/>
    <property type="project" value="InterPro"/>
</dbReference>
<dbReference type="GO" id="GO:0007234">
    <property type="term" value="P:osmosensory signaling via phosphorelay pathway"/>
    <property type="evidence" value="ECO:0007669"/>
    <property type="project" value="TreeGrafter"/>
</dbReference>
<keyword evidence="5 14" id="KW-0808">Transferase</keyword>
<dbReference type="Pfam" id="PF00512">
    <property type="entry name" value="HisKA"/>
    <property type="match status" value="1"/>
</dbReference>
<dbReference type="Gene3D" id="3.30.450.20">
    <property type="entry name" value="PAS domain"/>
    <property type="match status" value="1"/>
</dbReference>
<dbReference type="Gene3D" id="3.30.565.10">
    <property type="entry name" value="Histidine kinase-like ATPase, C-terminal domain"/>
    <property type="match status" value="1"/>
</dbReference>
<dbReference type="SUPFAM" id="SSF47384">
    <property type="entry name" value="Homodimeric domain of signal transducing histidine kinase"/>
    <property type="match status" value="1"/>
</dbReference>
<sequence>MFKSLFSKIMSSYILIPTLILIALFVFLPYNLESYLAQQKKEELVKNGKEISEIIASEDRIDINKILSSFAQSLDTNLVLINESGQIVNRSRGVMRMMNQIPTGPMMRNSNGHRGMMMPNSSHMHQSMQNESMPNNQFQNLMGLKEELKKVLNGEIISFKGENKHLEQAIIAVGIPINDGSSRALFLISPMHDFENAIDNIRMLTLQVVIGAIIFALLLGYIISKSITEPIAEMKKKVNKITDGDFSTKLEDLPDDELGELGQSFNYMSAKLEENLSELSTEKNRMHEMLTSMTEGVLGVTATGEIMLSNTMVKEILSLKQSLQGRYFSDCLPQDLSEIISQVLNNNEEQEIEFELNDQILTAQAAPVKKSDKELWGVIILVSDITEIKRLDEMRRLFVANVSHELKTPLTSIQGYLEAILDGMVEDEEKEQEYLQRVLNETDRMSNLVGDVLDLAKLQSKQFEFELRPVNLKTLISSVYNNLENSLGDKELILDIPEEVYVKADRDKLKEVIINLLSNAIKFTSAEGTIEIDVQMNKKQDKVIVNVIDDGVGIPKNELAHIWERFHQVDRSRNPDQQGTGLGLAIVKEIITGMNGQINVESTVGVGSKFSFSLEISNKGVSSNDEKIT</sequence>
<dbReference type="InterPro" id="IPR003661">
    <property type="entry name" value="HisK_dim/P_dom"/>
</dbReference>
<evidence type="ECO:0000256" key="10">
    <source>
        <dbReference type="ARBA" id="ARBA00023136"/>
    </source>
</evidence>
<dbReference type="InterPro" id="IPR050351">
    <property type="entry name" value="BphY/WalK/GraS-like"/>
</dbReference>
<name>A0A938XN78_9FIRM</name>
<dbReference type="SUPFAM" id="SSF158472">
    <property type="entry name" value="HAMP domain-like"/>
    <property type="match status" value="1"/>
</dbReference>
<keyword evidence="9" id="KW-0902">Two-component regulatory system</keyword>
<dbReference type="Pfam" id="PF00672">
    <property type="entry name" value="HAMP"/>
    <property type="match status" value="1"/>
</dbReference>
<comment type="caution">
    <text evidence="14">The sequence shown here is derived from an EMBL/GenBank/DDBJ whole genome shotgun (WGS) entry which is preliminary data.</text>
</comment>
<dbReference type="SUPFAM" id="SSF55785">
    <property type="entry name" value="PYP-like sensor domain (PAS domain)"/>
    <property type="match status" value="1"/>
</dbReference>
<dbReference type="InterPro" id="IPR036890">
    <property type="entry name" value="HATPase_C_sf"/>
</dbReference>
<comment type="catalytic activity">
    <reaction evidence="1">
        <text>ATP + protein L-histidine = ADP + protein N-phospho-L-histidine.</text>
        <dbReference type="EC" id="2.7.13.3"/>
    </reaction>
</comment>
<dbReference type="PANTHER" id="PTHR42878:SF7">
    <property type="entry name" value="SENSOR HISTIDINE KINASE GLRK"/>
    <property type="match status" value="1"/>
</dbReference>
<evidence type="ECO:0000256" key="6">
    <source>
        <dbReference type="ARBA" id="ARBA00022741"/>
    </source>
</evidence>
<dbReference type="AlphaFoldDB" id="A0A938XN78"/>
<keyword evidence="8" id="KW-0067">ATP-binding</keyword>
<dbReference type="EMBL" id="JAFBDQ010000001">
    <property type="protein sequence ID" value="MBM7555448.1"/>
    <property type="molecule type" value="Genomic_DNA"/>
</dbReference>
<evidence type="ECO:0000256" key="7">
    <source>
        <dbReference type="ARBA" id="ARBA00022777"/>
    </source>
</evidence>
<dbReference type="InterPro" id="IPR036097">
    <property type="entry name" value="HisK_dim/P_sf"/>
</dbReference>
<evidence type="ECO:0000313" key="15">
    <source>
        <dbReference type="Proteomes" id="UP000774000"/>
    </source>
</evidence>
<evidence type="ECO:0000256" key="5">
    <source>
        <dbReference type="ARBA" id="ARBA00022679"/>
    </source>
</evidence>
<dbReference type="InterPro" id="IPR005467">
    <property type="entry name" value="His_kinase_dom"/>
</dbReference>
<dbReference type="PANTHER" id="PTHR42878">
    <property type="entry name" value="TWO-COMPONENT HISTIDINE KINASE"/>
    <property type="match status" value="1"/>
</dbReference>
<dbReference type="GO" id="GO:0005524">
    <property type="term" value="F:ATP binding"/>
    <property type="evidence" value="ECO:0007669"/>
    <property type="project" value="UniProtKB-KW"/>
</dbReference>
<evidence type="ECO:0000256" key="2">
    <source>
        <dbReference type="ARBA" id="ARBA00004370"/>
    </source>
</evidence>
<feature type="domain" description="Histidine kinase" evidence="12">
    <location>
        <begin position="401"/>
        <end position="618"/>
    </location>
</feature>
<dbReference type="SMART" id="SM00388">
    <property type="entry name" value="HisKA"/>
    <property type="match status" value="1"/>
</dbReference>
<evidence type="ECO:0000256" key="4">
    <source>
        <dbReference type="ARBA" id="ARBA00022553"/>
    </source>
</evidence>
<dbReference type="InterPro" id="IPR035965">
    <property type="entry name" value="PAS-like_dom_sf"/>
</dbReference>
<dbReference type="GO" id="GO:0030295">
    <property type="term" value="F:protein kinase activator activity"/>
    <property type="evidence" value="ECO:0007669"/>
    <property type="project" value="TreeGrafter"/>
</dbReference>
<dbReference type="SMART" id="SM00387">
    <property type="entry name" value="HATPase_c"/>
    <property type="match status" value="1"/>
</dbReference>
<keyword evidence="4" id="KW-0597">Phosphoprotein</keyword>
<evidence type="ECO:0000256" key="9">
    <source>
        <dbReference type="ARBA" id="ARBA00023012"/>
    </source>
</evidence>
<keyword evidence="10 11" id="KW-0472">Membrane</keyword>
<proteinExistence type="predicted"/>
<dbReference type="Pfam" id="PF13596">
    <property type="entry name" value="PAS_10"/>
    <property type="match status" value="1"/>
</dbReference>
<dbReference type="InterPro" id="IPR004358">
    <property type="entry name" value="Sig_transdc_His_kin-like_C"/>
</dbReference>
<feature type="transmembrane region" description="Helical" evidence="11">
    <location>
        <begin position="12"/>
        <end position="32"/>
    </location>
</feature>
<dbReference type="EC" id="2.7.13.3" evidence="3"/>
<keyword evidence="11" id="KW-1133">Transmembrane helix</keyword>
<evidence type="ECO:0000256" key="11">
    <source>
        <dbReference type="SAM" id="Phobius"/>
    </source>
</evidence>
<evidence type="ECO:0000256" key="1">
    <source>
        <dbReference type="ARBA" id="ARBA00000085"/>
    </source>
</evidence>
<feature type="transmembrane region" description="Helical" evidence="11">
    <location>
        <begin position="204"/>
        <end position="223"/>
    </location>
</feature>
<dbReference type="GO" id="GO:0000156">
    <property type="term" value="F:phosphorelay response regulator activity"/>
    <property type="evidence" value="ECO:0007669"/>
    <property type="project" value="TreeGrafter"/>
</dbReference>
<comment type="subcellular location">
    <subcellularLocation>
        <location evidence="2">Membrane</location>
    </subcellularLocation>
</comment>
<dbReference type="SMART" id="SM00304">
    <property type="entry name" value="HAMP"/>
    <property type="match status" value="1"/>
</dbReference>
<evidence type="ECO:0000259" key="12">
    <source>
        <dbReference type="PROSITE" id="PS50109"/>
    </source>
</evidence>
<dbReference type="RefSeq" id="WP_204700159.1">
    <property type="nucleotide sequence ID" value="NZ_JAFBDQ010000001.1"/>
</dbReference>
<organism evidence="14 15">
    <name type="scientific">Halanaerobacter jeridensis</name>
    <dbReference type="NCBI Taxonomy" id="706427"/>
    <lineage>
        <taxon>Bacteria</taxon>
        <taxon>Bacillati</taxon>
        <taxon>Bacillota</taxon>
        <taxon>Clostridia</taxon>
        <taxon>Halanaerobiales</taxon>
        <taxon>Halobacteroidaceae</taxon>
        <taxon>Halanaerobacter</taxon>
    </lineage>
</organism>
<dbReference type="PRINTS" id="PR00344">
    <property type="entry name" value="BCTRLSENSOR"/>
</dbReference>
<evidence type="ECO:0000259" key="13">
    <source>
        <dbReference type="PROSITE" id="PS50885"/>
    </source>
</evidence>
<dbReference type="InterPro" id="IPR003660">
    <property type="entry name" value="HAMP_dom"/>
</dbReference>
<dbReference type="InterPro" id="IPR003594">
    <property type="entry name" value="HATPase_dom"/>
</dbReference>
<dbReference type="GO" id="GO:0016020">
    <property type="term" value="C:membrane"/>
    <property type="evidence" value="ECO:0007669"/>
    <property type="project" value="UniProtKB-SubCell"/>
</dbReference>
<dbReference type="CDD" id="cd00082">
    <property type="entry name" value="HisKA"/>
    <property type="match status" value="1"/>
</dbReference>
<gene>
    <name evidence="14" type="ORF">JOC47_000272</name>
</gene>
<dbReference type="PROSITE" id="PS50885">
    <property type="entry name" value="HAMP"/>
    <property type="match status" value="1"/>
</dbReference>
<dbReference type="FunFam" id="1.10.287.130:FF:000001">
    <property type="entry name" value="Two-component sensor histidine kinase"/>
    <property type="match status" value="1"/>
</dbReference>
<dbReference type="FunFam" id="3.30.565.10:FF:000006">
    <property type="entry name" value="Sensor histidine kinase WalK"/>
    <property type="match status" value="1"/>
</dbReference>
<evidence type="ECO:0000256" key="8">
    <source>
        <dbReference type="ARBA" id="ARBA00022840"/>
    </source>
</evidence>
<dbReference type="SUPFAM" id="SSF55874">
    <property type="entry name" value="ATPase domain of HSP90 chaperone/DNA topoisomerase II/histidine kinase"/>
    <property type="match status" value="1"/>
</dbReference>
<keyword evidence="11" id="KW-0812">Transmembrane</keyword>
<evidence type="ECO:0000256" key="3">
    <source>
        <dbReference type="ARBA" id="ARBA00012438"/>
    </source>
</evidence>
<dbReference type="Gene3D" id="1.10.287.130">
    <property type="match status" value="1"/>
</dbReference>
<keyword evidence="7 14" id="KW-0418">Kinase</keyword>